<keyword evidence="4" id="KW-1185">Reference proteome</keyword>
<feature type="compositionally biased region" description="Low complexity" evidence="1">
    <location>
        <begin position="19"/>
        <end position="31"/>
    </location>
</feature>
<dbReference type="Proteomes" id="UP000327294">
    <property type="component" value="Chromosome"/>
</dbReference>
<feature type="compositionally biased region" description="Basic residues" evidence="1">
    <location>
        <begin position="77"/>
        <end position="91"/>
    </location>
</feature>
<evidence type="ECO:0000313" key="4">
    <source>
        <dbReference type="Proteomes" id="UP000327294"/>
    </source>
</evidence>
<protein>
    <submittedName>
        <fullName evidence="3">Uncharacterized protein</fullName>
    </submittedName>
</protein>
<gene>
    <name evidence="3" type="ORF">F9278_23000</name>
</gene>
<name>A0A5P8KIX3_9ACTN</name>
<dbReference type="AlphaFoldDB" id="A0A5P8KIX3"/>
<reference evidence="3 4" key="1">
    <citation type="submission" date="2019-10" db="EMBL/GenBank/DDBJ databases">
        <title>Streptomyces sp. strain GY16 isolated from leaves of Broussonetia papyrifera.</title>
        <authorList>
            <person name="Mo P."/>
        </authorList>
    </citation>
    <scope>NUCLEOTIDE SEQUENCE [LARGE SCALE GENOMIC DNA]</scope>
    <source>
        <strain evidence="3 4">GY16</strain>
    </source>
</reference>
<dbReference type="EMBL" id="CP045096">
    <property type="protein sequence ID" value="QFR02743.1"/>
    <property type="molecule type" value="Genomic_DNA"/>
</dbReference>
<keyword evidence="2" id="KW-0732">Signal</keyword>
<organism evidence="3 4">
    <name type="scientific">Streptomyces phaeolivaceus</name>
    <dbReference type="NCBI Taxonomy" id="2653200"/>
    <lineage>
        <taxon>Bacteria</taxon>
        <taxon>Bacillati</taxon>
        <taxon>Actinomycetota</taxon>
        <taxon>Actinomycetes</taxon>
        <taxon>Kitasatosporales</taxon>
        <taxon>Streptomycetaceae</taxon>
        <taxon>Streptomyces</taxon>
    </lineage>
</organism>
<proteinExistence type="predicted"/>
<feature type="chain" id="PRO_5038511682" evidence="2">
    <location>
        <begin position="28"/>
        <end position="108"/>
    </location>
</feature>
<feature type="signal peptide" evidence="2">
    <location>
        <begin position="1"/>
        <end position="27"/>
    </location>
</feature>
<dbReference type="KEGG" id="sphv:F9278_23000"/>
<feature type="region of interest" description="Disordered" evidence="1">
    <location>
        <begin position="19"/>
        <end position="97"/>
    </location>
</feature>
<evidence type="ECO:0000256" key="1">
    <source>
        <dbReference type="SAM" id="MobiDB-lite"/>
    </source>
</evidence>
<evidence type="ECO:0000313" key="3">
    <source>
        <dbReference type="EMBL" id="QFR02743.1"/>
    </source>
</evidence>
<sequence length="108" mass="11647">MRVLTLTVALLALLAPLTHTTTHGAHALPPALSGEPPTAEYDLLETAPRPPTRHTPRPAAPPRPTVAASPHTPPAPSHRRHRLRAAPRPRPSHPPYALHALRSVVLRC</sequence>
<accession>A0A5P8KIX3</accession>
<evidence type="ECO:0000256" key="2">
    <source>
        <dbReference type="SAM" id="SignalP"/>
    </source>
</evidence>